<organism evidence="1 2">
    <name type="scientific">Rhodoblastus acidophilus</name>
    <name type="common">Rhodopseudomonas acidophila</name>
    <dbReference type="NCBI Taxonomy" id="1074"/>
    <lineage>
        <taxon>Bacteria</taxon>
        <taxon>Pseudomonadati</taxon>
        <taxon>Pseudomonadota</taxon>
        <taxon>Alphaproteobacteria</taxon>
        <taxon>Hyphomicrobiales</taxon>
        <taxon>Rhodoblastaceae</taxon>
        <taxon>Rhodoblastus</taxon>
    </lineage>
</organism>
<evidence type="ECO:0000313" key="1">
    <source>
        <dbReference type="EMBL" id="SNB69324.1"/>
    </source>
</evidence>
<evidence type="ECO:0000313" key="2">
    <source>
        <dbReference type="Proteomes" id="UP000198418"/>
    </source>
</evidence>
<reference evidence="2" key="1">
    <citation type="submission" date="2017-06" db="EMBL/GenBank/DDBJ databases">
        <authorList>
            <person name="Varghese N."/>
            <person name="Submissions S."/>
        </authorList>
    </citation>
    <scope>NUCLEOTIDE SEQUENCE [LARGE SCALE GENOMIC DNA]</scope>
    <source>
        <strain evidence="2">DSM 137</strain>
    </source>
</reference>
<proteinExistence type="predicted"/>
<dbReference type="GO" id="GO:0003676">
    <property type="term" value="F:nucleic acid binding"/>
    <property type="evidence" value="ECO:0007669"/>
    <property type="project" value="InterPro"/>
</dbReference>
<dbReference type="GO" id="GO:0008168">
    <property type="term" value="F:methyltransferase activity"/>
    <property type="evidence" value="ECO:0007669"/>
    <property type="project" value="InterPro"/>
</dbReference>
<dbReference type="PROSITE" id="PS00092">
    <property type="entry name" value="N6_MTASE"/>
    <property type="match status" value="1"/>
</dbReference>
<dbReference type="AlphaFoldDB" id="A0A212RAW2"/>
<dbReference type="SUPFAM" id="SSF53335">
    <property type="entry name" value="S-adenosyl-L-methionine-dependent methyltransferases"/>
    <property type="match status" value="1"/>
</dbReference>
<name>A0A212RAW2_RHOAC</name>
<protein>
    <recommendedName>
        <fullName evidence="3">Methyltransferase</fullName>
    </recommendedName>
</protein>
<sequence>MIQASGSSAVMASKRARLADGAPWQKAALFCTPPWATRTLFRVVLPRLGVGPMLPNIVWEPCAGLGHMSKVIEEFATATFASDINDFGAPDVAAGLDACDHSEYWNAFVQGRPDWIITNPPFSPDPPLKSAAEMLPGFLHFARVGVALLCRLQWLETEERHALLSEFPPSLVAIFSERVPMCEGGYDPKCKSASAYAWFIWKRQEDGQWPRCLADGQFTAFLIPPGQKKAWFKPSDLLLAKRHVPGFVPPSVRRKEREAARKAVPPVTAHEIELELDGLKKAVEQYKRDYAAGRPVPPWFIAEFIQGGSS</sequence>
<dbReference type="RefSeq" id="WP_088520317.1">
    <property type="nucleotide sequence ID" value="NZ_NPET01000011.1"/>
</dbReference>
<gene>
    <name evidence="1" type="ORF">SAMN06265338_103199</name>
</gene>
<evidence type="ECO:0008006" key="3">
    <source>
        <dbReference type="Google" id="ProtNLM"/>
    </source>
</evidence>
<accession>A0A212RAW2</accession>
<dbReference type="Proteomes" id="UP000198418">
    <property type="component" value="Unassembled WGS sequence"/>
</dbReference>
<dbReference type="InterPro" id="IPR029063">
    <property type="entry name" value="SAM-dependent_MTases_sf"/>
</dbReference>
<dbReference type="GO" id="GO:0032259">
    <property type="term" value="P:methylation"/>
    <property type="evidence" value="ECO:0007669"/>
    <property type="project" value="InterPro"/>
</dbReference>
<dbReference type="InterPro" id="IPR002052">
    <property type="entry name" value="DNA_methylase_N6_adenine_CS"/>
</dbReference>
<dbReference type="EMBL" id="FYDG01000003">
    <property type="protein sequence ID" value="SNB69324.1"/>
    <property type="molecule type" value="Genomic_DNA"/>
</dbReference>
<keyword evidence="2" id="KW-1185">Reference proteome</keyword>